<keyword evidence="3" id="KW-0547">Nucleotide-binding</keyword>
<keyword evidence="1" id="KW-0813">Transport</keyword>
<dbReference type="PROSITE" id="PS50893">
    <property type="entry name" value="ABC_TRANSPORTER_2"/>
    <property type="match status" value="1"/>
</dbReference>
<evidence type="ECO:0000313" key="4">
    <source>
        <dbReference type="Proteomes" id="UP000749471"/>
    </source>
</evidence>
<keyword evidence="3" id="KW-0067">ATP-binding</keyword>
<protein>
    <submittedName>
        <fullName evidence="3">ABC transporter ATP-binding protein</fullName>
    </submittedName>
</protein>
<sequence>MKEKTVVEIKNIGMIYHTLEGETEAIKDINLNIYEGEIVGIVGPSGCGKSTLLSIIAGLIKPSTGKILINGEEIQKSCKNFGYMFQKDQLFQWRTIIENVVLGLEIQGKLNNLAYKNAEEMLENYGLGDFKHSYPNQLSGGMRQRVALIRTLLLEPDLLLLDEPFSALDYQTRLAIADEIGIILKQERKTALLVTHDISEAISMSDRVVILTKRPASIKEIINIELSCPTGIRTPMKCREAPEFRHYFNKIWKELDVHV</sequence>
<comment type="caution">
    <text evidence="3">The sequence shown here is derived from an EMBL/GenBank/DDBJ whole genome shotgun (WGS) entry which is preliminary data.</text>
</comment>
<dbReference type="PANTHER" id="PTHR42788">
    <property type="entry name" value="TAURINE IMPORT ATP-BINDING PROTEIN-RELATED"/>
    <property type="match status" value="1"/>
</dbReference>
<evidence type="ECO:0000256" key="1">
    <source>
        <dbReference type="ARBA" id="ARBA00022448"/>
    </source>
</evidence>
<accession>A0ABS6E4S9</accession>
<dbReference type="GO" id="GO:0005524">
    <property type="term" value="F:ATP binding"/>
    <property type="evidence" value="ECO:0007669"/>
    <property type="project" value="UniProtKB-KW"/>
</dbReference>
<dbReference type="InterPro" id="IPR017871">
    <property type="entry name" value="ABC_transporter-like_CS"/>
</dbReference>
<gene>
    <name evidence="3" type="ORF">KQI42_07415</name>
</gene>
<dbReference type="SMART" id="SM00382">
    <property type="entry name" value="AAA"/>
    <property type="match status" value="1"/>
</dbReference>
<feature type="domain" description="ABC transporter" evidence="2">
    <location>
        <begin position="7"/>
        <end position="238"/>
    </location>
</feature>
<dbReference type="RefSeq" id="WP_216518371.1">
    <property type="nucleotide sequence ID" value="NZ_JAHLPM010000005.1"/>
</dbReference>
<dbReference type="Pfam" id="PF00005">
    <property type="entry name" value="ABC_tran"/>
    <property type="match status" value="1"/>
</dbReference>
<keyword evidence="4" id="KW-1185">Reference proteome</keyword>
<reference evidence="3 4" key="1">
    <citation type="submission" date="2021-06" db="EMBL/GenBank/DDBJ databases">
        <authorList>
            <person name="Sun Q."/>
            <person name="Li D."/>
        </authorList>
    </citation>
    <scope>NUCLEOTIDE SEQUENCE [LARGE SCALE GENOMIC DNA]</scope>
    <source>
        <strain evidence="3 4">MSJ-40</strain>
    </source>
</reference>
<name>A0ABS6E4S9_9FIRM</name>
<proteinExistence type="predicted"/>
<evidence type="ECO:0000259" key="2">
    <source>
        <dbReference type="PROSITE" id="PS50893"/>
    </source>
</evidence>
<dbReference type="Proteomes" id="UP000749471">
    <property type="component" value="Unassembled WGS sequence"/>
</dbReference>
<evidence type="ECO:0000313" key="3">
    <source>
        <dbReference type="EMBL" id="MBU5437831.1"/>
    </source>
</evidence>
<dbReference type="CDD" id="cd03293">
    <property type="entry name" value="ABC_NrtD_SsuB_transporters"/>
    <property type="match status" value="1"/>
</dbReference>
<dbReference type="InterPro" id="IPR003593">
    <property type="entry name" value="AAA+_ATPase"/>
</dbReference>
<dbReference type="EMBL" id="JAHLPM010000005">
    <property type="protein sequence ID" value="MBU5437831.1"/>
    <property type="molecule type" value="Genomic_DNA"/>
</dbReference>
<dbReference type="InterPro" id="IPR003439">
    <property type="entry name" value="ABC_transporter-like_ATP-bd"/>
</dbReference>
<dbReference type="PROSITE" id="PS00211">
    <property type="entry name" value="ABC_TRANSPORTER_1"/>
    <property type="match status" value="1"/>
</dbReference>
<dbReference type="PANTHER" id="PTHR42788:SF21">
    <property type="entry name" value="ABC TRANSPORTER ATP-BINDING PROTEIN"/>
    <property type="match status" value="1"/>
</dbReference>
<organism evidence="3 4">
    <name type="scientific">Tissierella simiarum</name>
    <dbReference type="NCBI Taxonomy" id="2841534"/>
    <lineage>
        <taxon>Bacteria</taxon>
        <taxon>Bacillati</taxon>
        <taxon>Bacillota</taxon>
        <taxon>Tissierellia</taxon>
        <taxon>Tissierellales</taxon>
        <taxon>Tissierellaceae</taxon>
        <taxon>Tissierella</taxon>
    </lineage>
</organism>
<dbReference type="InterPro" id="IPR050166">
    <property type="entry name" value="ABC_transporter_ATP-bind"/>
</dbReference>